<comment type="caution">
    <text evidence="6">The sequence shown here is derived from an EMBL/GenBank/DDBJ whole genome shotgun (WGS) entry which is preliminary data.</text>
</comment>
<dbReference type="Pfam" id="PF00440">
    <property type="entry name" value="TetR_N"/>
    <property type="match status" value="1"/>
</dbReference>
<keyword evidence="3" id="KW-0804">Transcription</keyword>
<evidence type="ECO:0000313" key="6">
    <source>
        <dbReference type="EMBL" id="MEA5404324.1"/>
    </source>
</evidence>
<proteinExistence type="predicted"/>
<dbReference type="Gene3D" id="1.10.357.10">
    <property type="entry name" value="Tetracycline Repressor, domain 2"/>
    <property type="match status" value="1"/>
</dbReference>
<dbReference type="PANTHER" id="PTHR47506">
    <property type="entry name" value="TRANSCRIPTIONAL REGULATORY PROTEIN"/>
    <property type="match status" value="1"/>
</dbReference>
<protein>
    <submittedName>
        <fullName evidence="6">TetR/AcrR family transcriptional regulator</fullName>
    </submittedName>
</protein>
<keyword evidence="7" id="KW-1185">Reference proteome</keyword>
<dbReference type="Proteomes" id="UP001303899">
    <property type="component" value="Unassembled WGS sequence"/>
</dbReference>
<keyword evidence="2 4" id="KW-0238">DNA-binding</keyword>
<sequence>MTTKAERTKQFILETAAPIYNEKGISGVSIDDILEATQLTKGCIYGHFKGKDDLSEQVVEYSLNNMTAKINAVVSQETTARAKINAFIDFYKNPIATYISGGCPIFNTAVEVDDNFPEIKKKVAAKFITGQQGLSTILQQGIENGEFSSELNPARFAFKMFSAIEGGIIICRTIDSAQPMFELVNDLKKELDQYCV</sequence>
<dbReference type="InterPro" id="IPR009057">
    <property type="entry name" value="Homeodomain-like_sf"/>
</dbReference>
<reference evidence="6 7" key="1">
    <citation type="submission" date="2023-12" db="EMBL/GenBank/DDBJ databases">
        <title>Novel species of the genus Arcicella isolated from rivers.</title>
        <authorList>
            <person name="Lu H."/>
        </authorList>
    </citation>
    <scope>NUCLEOTIDE SEQUENCE [LARGE SCALE GENOMIC DNA]</scope>
    <source>
        <strain evidence="6 7">DC2W</strain>
    </source>
</reference>
<feature type="DNA-binding region" description="H-T-H motif" evidence="4">
    <location>
        <begin position="29"/>
        <end position="48"/>
    </location>
</feature>
<dbReference type="PROSITE" id="PS01081">
    <property type="entry name" value="HTH_TETR_1"/>
    <property type="match status" value="1"/>
</dbReference>
<gene>
    <name evidence="6" type="ORF">VB776_15435</name>
</gene>
<evidence type="ECO:0000313" key="7">
    <source>
        <dbReference type="Proteomes" id="UP001303899"/>
    </source>
</evidence>
<dbReference type="PROSITE" id="PS50977">
    <property type="entry name" value="HTH_TETR_2"/>
    <property type="match status" value="1"/>
</dbReference>
<evidence type="ECO:0000259" key="5">
    <source>
        <dbReference type="PROSITE" id="PS50977"/>
    </source>
</evidence>
<dbReference type="InterPro" id="IPR023772">
    <property type="entry name" value="DNA-bd_HTH_TetR-type_CS"/>
</dbReference>
<evidence type="ECO:0000256" key="2">
    <source>
        <dbReference type="ARBA" id="ARBA00023125"/>
    </source>
</evidence>
<dbReference type="EMBL" id="JAYGIL010000020">
    <property type="protein sequence ID" value="MEA5404324.1"/>
    <property type="molecule type" value="Genomic_DNA"/>
</dbReference>
<name>A0ABU5S761_9BACT</name>
<dbReference type="InterPro" id="IPR001647">
    <property type="entry name" value="HTH_TetR"/>
</dbReference>
<evidence type="ECO:0000256" key="4">
    <source>
        <dbReference type="PROSITE-ProRule" id="PRU00335"/>
    </source>
</evidence>
<dbReference type="SUPFAM" id="SSF46689">
    <property type="entry name" value="Homeodomain-like"/>
    <property type="match status" value="1"/>
</dbReference>
<dbReference type="PRINTS" id="PR00455">
    <property type="entry name" value="HTHTETR"/>
</dbReference>
<feature type="domain" description="HTH tetR-type" evidence="5">
    <location>
        <begin position="6"/>
        <end position="66"/>
    </location>
</feature>
<dbReference type="InterPro" id="IPR036271">
    <property type="entry name" value="Tet_transcr_reg_TetR-rel_C_sf"/>
</dbReference>
<evidence type="ECO:0000256" key="3">
    <source>
        <dbReference type="ARBA" id="ARBA00023163"/>
    </source>
</evidence>
<dbReference type="SUPFAM" id="SSF48498">
    <property type="entry name" value="Tetracyclin repressor-like, C-terminal domain"/>
    <property type="match status" value="1"/>
</dbReference>
<dbReference type="RefSeq" id="WP_323697650.1">
    <property type="nucleotide sequence ID" value="NZ_JAYGIL010000020.1"/>
</dbReference>
<organism evidence="6 7">
    <name type="scientific">Arcicella gelida</name>
    <dbReference type="NCBI Taxonomy" id="2984195"/>
    <lineage>
        <taxon>Bacteria</taxon>
        <taxon>Pseudomonadati</taxon>
        <taxon>Bacteroidota</taxon>
        <taxon>Cytophagia</taxon>
        <taxon>Cytophagales</taxon>
        <taxon>Flectobacillaceae</taxon>
        <taxon>Arcicella</taxon>
    </lineage>
</organism>
<evidence type="ECO:0000256" key="1">
    <source>
        <dbReference type="ARBA" id="ARBA00023015"/>
    </source>
</evidence>
<dbReference type="Pfam" id="PF16925">
    <property type="entry name" value="TetR_C_13"/>
    <property type="match status" value="1"/>
</dbReference>
<accession>A0ABU5S761</accession>
<dbReference type="InterPro" id="IPR011075">
    <property type="entry name" value="TetR_C"/>
</dbReference>
<keyword evidence="1" id="KW-0805">Transcription regulation</keyword>
<dbReference type="PANTHER" id="PTHR47506:SF3">
    <property type="entry name" value="HTH-TYPE TRANSCRIPTIONAL REGULATOR LMRA"/>
    <property type="match status" value="1"/>
</dbReference>